<dbReference type="PANTHER" id="PTHR34978:SF3">
    <property type="entry name" value="SLR0241 PROTEIN"/>
    <property type="match status" value="1"/>
</dbReference>
<dbReference type="PANTHER" id="PTHR34978">
    <property type="entry name" value="POSSIBLE SENSOR-TRANSDUCER PROTEIN BLAR"/>
    <property type="match status" value="1"/>
</dbReference>
<protein>
    <submittedName>
        <fullName evidence="3">BlaR1 peptidase M56</fullName>
    </submittedName>
</protein>
<dbReference type="OrthoDB" id="1522859at2"/>
<keyword evidence="1" id="KW-0472">Membrane</keyword>
<organism evidence="3 4">
    <name type="scientific">Spirosoma oryzae</name>
    <dbReference type="NCBI Taxonomy" id="1469603"/>
    <lineage>
        <taxon>Bacteria</taxon>
        <taxon>Pseudomonadati</taxon>
        <taxon>Bacteroidota</taxon>
        <taxon>Cytophagia</taxon>
        <taxon>Cytophagales</taxon>
        <taxon>Cytophagaceae</taxon>
        <taxon>Spirosoma</taxon>
    </lineage>
</organism>
<sequence length="467" mass="53101">MILYGLKSILMLSVLVIAYKLLLENETMHRFKRGYLLASLLLAVVGPLLSFPVTVQSNFVPPTPLPVSVVAQFEPTRVMLPAGAVAAPPTDHSPDLWLLVYGAVTAVLLIRLVRNLASIVYRIRQFPTVRHAEATVVLLPATTRPHTFLHYLFIGQTDYEKQGIEPELFTHELTHIRQQHSVDILFVELISCFYWFNPALFFVRRAMRLNHEFLADQSVNTQHQNVVRYQQLLLSRLTPTKPVFLTSAFTFQTAKQRLIMMTKCTSPLRAGFAVGAAATLFLLLTLAAGLQSVAQVTKSVSEESTGTVTKAKVPTDSMTLEQRYSDKLVMTWPKANGNFPRKQVMKRFSDLSEAEKKKVFFVPPLAAKTPTNAQFEDWKNPKRFGIWLDGKHIKNSDLNKYKPSDIASFMGSYVHKNARQPQGYLYQFSLMTHKEYERYLKEQTESPFLVVLESKPKPKTVWVEPKQ</sequence>
<gene>
    <name evidence="3" type="ORF">CLV58_11613</name>
</gene>
<evidence type="ECO:0000259" key="2">
    <source>
        <dbReference type="Pfam" id="PF05569"/>
    </source>
</evidence>
<dbReference type="InterPro" id="IPR052173">
    <property type="entry name" value="Beta-lactam_resp_regulator"/>
</dbReference>
<evidence type="ECO:0000256" key="1">
    <source>
        <dbReference type="SAM" id="Phobius"/>
    </source>
</evidence>
<reference evidence="3 4" key="1">
    <citation type="submission" date="2018-03" db="EMBL/GenBank/DDBJ databases">
        <title>Genomic Encyclopedia of Archaeal and Bacterial Type Strains, Phase II (KMG-II): from individual species to whole genera.</title>
        <authorList>
            <person name="Goeker M."/>
        </authorList>
    </citation>
    <scope>NUCLEOTIDE SEQUENCE [LARGE SCALE GENOMIC DNA]</scope>
    <source>
        <strain evidence="3 4">DSM 28354</strain>
    </source>
</reference>
<evidence type="ECO:0000313" key="4">
    <source>
        <dbReference type="Proteomes" id="UP000238375"/>
    </source>
</evidence>
<feature type="transmembrane region" description="Helical" evidence="1">
    <location>
        <begin position="6"/>
        <end position="23"/>
    </location>
</feature>
<feature type="transmembrane region" description="Helical" evidence="1">
    <location>
        <begin position="35"/>
        <end position="55"/>
    </location>
</feature>
<name>A0A2T0SMH7_9BACT</name>
<evidence type="ECO:0000313" key="3">
    <source>
        <dbReference type="EMBL" id="PRY34620.1"/>
    </source>
</evidence>
<dbReference type="EMBL" id="PVTE01000016">
    <property type="protein sequence ID" value="PRY34620.1"/>
    <property type="molecule type" value="Genomic_DNA"/>
</dbReference>
<dbReference type="AlphaFoldDB" id="A0A2T0SMH7"/>
<feature type="transmembrane region" description="Helical" evidence="1">
    <location>
        <begin position="270"/>
        <end position="290"/>
    </location>
</feature>
<dbReference type="Proteomes" id="UP000238375">
    <property type="component" value="Unassembled WGS sequence"/>
</dbReference>
<keyword evidence="1" id="KW-0812">Transmembrane</keyword>
<dbReference type="Pfam" id="PF05569">
    <property type="entry name" value="Peptidase_M56"/>
    <property type="match status" value="1"/>
</dbReference>
<accession>A0A2T0SMH7</accession>
<dbReference type="RefSeq" id="WP_106139235.1">
    <property type="nucleotide sequence ID" value="NZ_PVTE01000016.1"/>
</dbReference>
<proteinExistence type="predicted"/>
<keyword evidence="1" id="KW-1133">Transmembrane helix</keyword>
<comment type="caution">
    <text evidence="3">The sequence shown here is derived from an EMBL/GenBank/DDBJ whole genome shotgun (WGS) entry which is preliminary data.</text>
</comment>
<dbReference type="InterPro" id="IPR008756">
    <property type="entry name" value="Peptidase_M56"/>
</dbReference>
<feature type="transmembrane region" description="Helical" evidence="1">
    <location>
        <begin position="96"/>
        <end position="114"/>
    </location>
</feature>
<keyword evidence="4" id="KW-1185">Reference proteome</keyword>
<feature type="domain" description="Peptidase M56" evidence="2">
    <location>
        <begin position="169"/>
        <end position="260"/>
    </location>
</feature>